<gene>
    <name evidence="12" type="ORF">APTSU1_000699400</name>
</gene>
<evidence type="ECO:0000256" key="4">
    <source>
        <dbReference type="ARBA" id="ARBA00034725"/>
    </source>
</evidence>
<comment type="similarity">
    <text evidence="4">Belongs to the ACTMAP family.</text>
</comment>
<dbReference type="PANTHER" id="PTHR28631:SF1">
    <property type="entry name" value="ACTIN MATURATION PROTEASE"/>
    <property type="match status" value="1"/>
</dbReference>
<comment type="catalytic activity">
    <reaction evidence="10">
        <text>N-terminal N(alpha)-acetyl-L-methionyl-L-glutamyl-[protein] + H2O = N-terminal L-glutamyl-[protein] + N-acetyl-L-methionine</text>
        <dbReference type="Rhea" id="RHEA:74575"/>
        <dbReference type="Rhea" id="RHEA-COMP:12668"/>
        <dbReference type="Rhea" id="RHEA-COMP:12697"/>
        <dbReference type="ChEBI" id="CHEBI:15377"/>
        <dbReference type="ChEBI" id="CHEBI:64721"/>
        <dbReference type="ChEBI" id="CHEBI:71670"/>
        <dbReference type="ChEBI" id="CHEBI:133360"/>
    </reaction>
    <physiologicalReaction direction="left-to-right" evidence="10">
        <dbReference type="Rhea" id="RHEA:74576"/>
    </physiologicalReaction>
</comment>
<evidence type="ECO:0000256" key="6">
    <source>
        <dbReference type="ARBA" id="ARBA00034908"/>
    </source>
</evidence>
<evidence type="ECO:0000313" key="12">
    <source>
        <dbReference type="EMBL" id="GAB1291764.1"/>
    </source>
</evidence>
<reference evidence="12 13" key="1">
    <citation type="submission" date="2024-08" db="EMBL/GenBank/DDBJ databases">
        <title>The draft genome of Apodemus speciosus.</title>
        <authorList>
            <person name="Nabeshima K."/>
            <person name="Suzuki S."/>
            <person name="Onuma M."/>
        </authorList>
    </citation>
    <scope>NUCLEOTIDE SEQUENCE [LARGE SCALE GENOMIC DNA]</scope>
    <source>
        <strain evidence="12">IB14-021</strain>
    </source>
</reference>
<evidence type="ECO:0000256" key="8">
    <source>
        <dbReference type="ARBA" id="ARBA00049041"/>
    </source>
</evidence>
<evidence type="ECO:0000256" key="10">
    <source>
        <dbReference type="ARBA" id="ARBA00093265"/>
    </source>
</evidence>
<comment type="catalytic activity">
    <reaction evidence="8">
        <text>N-terminal N(alpha)-acetyl-L-cysteinyl-L-aspartyl-[protein] + H2O = N-terminal L-aspartyl-[protein] + N-acetyl-L-cysteine</text>
        <dbReference type="Rhea" id="RHEA:74579"/>
        <dbReference type="Rhea" id="RHEA-COMP:12669"/>
        <dbReference type="Rhea" id="RHEA-COMP:18395"/>
        <dbReference type="ChEBI" id="CHEBI:15377"/>
        <dbReference type="ChEBI" id="CHEBI:64720"/>
        <dbReference type="ChEBI" id="CHEBI:78236"/>
        <dbReference type="ChEBI" id="CHEBI:193599"/>
    </reaction>
    <physiologicalReaction direction="left-to-right" evidence="8">
        <dbReference type="Rhea" id="RHEA:74580"/>
    </physiologicalReaction>
</comment>
<evidence type="ECO:0000256" key="5">
    <source>
        <dbReference type="ARBA" id="ARBA00034848"/>
    </source>
</evidence>
<evidence type="ECO:0000256" key="9">
    <source>
        <dbReference type="ARBA" id="ARBA00093241"/>
    </source>
</evidence>
<evidence type="ECO:0000256" key="2">
    <source>
        <dbReference type="ARBA" id="ARBA00022670"/>
    </source>
</evidence>
<dbReference type="InterPro" id="IPR040043">
    <property type="entry name" value="ACTMAP"/>
</dbReference>
<feature type="region of interest" description="Disordered" evidence="11">
    <location>
        <begin position="1"/>
        <end position="65"/>
    </location>
</feature>
<dbReference type="SUPFAM" id="SSF101447">
    <property type="entry name" value="Formin homology 2 domain (FH2 domain)"/>
    <property type="match status" value="1"/>
</dbReference>
<accession>A0ABQ0EXJ4</accession>
<keyword evidence="13" id="KW-1185">Reference proteome</keyword>
<evidence type="ECO:0000256" key="3">
    <source>
        <dbReference type="ARBA" id="ARBA00022801"/>
    </source>
</evidence>
<dbReference type="PANTHER" id="PTHR28631">
    <property type="entry name" value="UPF0692 PROTEIN C19ORF54"/>
    <property type="match status" value="1"/>
</dbReference>
<dbReference type="Proteomes" id="UP001623349">
    <property type="component" value="Unassembled WGS sequence"/>
</dbReference>
<evidence type="ECO:0000256" key="11">
    <source>
        <dbReference type="SAM" id="MobiDB-lite"/>
    </source>
</evidence>
<sequence length="396" mass="42518">MTSPCSVPLKPTIPPIIHETQDTSIPPLLPPNPPDLALPPPPSLQASVPPPPPPPPPPLPPTPPPCAVEAVLPHVYGLKNSQLLKEALEKTGPAPKGKDDVKRLLKLHKDRLGSSGVTFSGSSSVLTCHRSSRTALTCGLVALWMAGALVSTPSRVSLERLVQVAKERGYTAQGEMFSGWLTWPDWPRRLWAARLSSCAGAWVVPTEMEFSSTSSLDIPCSSRIPGPGREWGRDGEGWRPGPHCSLDLNTSSSYDEDFNHEPCQKKGHKAHWAVSAGVLIGVQNVPSPGYIEDPELPGLFHPAPGAPHQPPSFPDESSPGAIFLLSKQGKSWHYQLWDYSQVRDSNLQLTDFSPARAADGRVYVVPAGGVKAGLCGQALLLRPREGSRQLGLGHLP</sequence>
<protein>
    <recommendedName>
        <fullName evidence="5">Actin maturation protease</fullName>
    </recommendedName>
    <alternativeName>
        <fullName evidence="6">Actin aminopeptidase ACTMAP</fullName>
    </alternativeName>
</protein>
<keyword evidence="3" id="KW-0378">Hydrolase</keyword>
<dbReference type="Pfam" id="PF21646">
    <property type="entry name" value="ACTMAP-like_C"/>
    <property type="match status" value="2"/>
</dbReference>
<comment type="caution">
    <text evidence="12">The sequence shown here is derived from an EMBL/GenBank/DDBJ whole genome shotgun (WGS) entry which is preliminary data.</text>
</comment>
<keyword evidence="1" id="KW-0031">Aminopeptidase</keyword>
<comment type="catalytic activity">
    <reaction evidence="9">
        <text>N-terminal N(alpha)-acetyl-L-methionyl-L-aspartyl-[protein] + H2O = N-terminal L-aspartyl-[protein] + N-acetyl-L-methionine</text>
        <dbReference type="Rhea" id="RHEA:74571"/>
        <dbReference type="Rhea" id="RHEA-COMP:12669"/>
        <dbReference type="Rhea" id="RHEA-COMP:12693"/>
        <dbReference type="ChEBI" id="CHEBI:15377"/>
        <dbReference type="ChEBI" id="CHEBI:64720"/>
        <dbReference type="ChEBI" id="CHEBI:71670"/>
        <dbReference type="ChEBI" id="CHEBI:133063"/>
    </reaction>
    <physiologicalReaction direction="left-to-right" evidence="9">
        <dbReference type="Rhea" id="RHEA:74572"/>
    </physiologicalReaction>
</comment>
<dbReference type="EMBL" id="BAAFST010000007">
    <property type="protein sequence ID" value="GAB1291764.1"/>
    <property type="molecule type" value="Genomic_DNA"/>
</dbReference>
<evidence type="ECO:0000313" key="13">
    <source>
        <dbReference type="Proteomes" id="UP001623349"/>
    </source>
</evidence>
<evidence type="ECO:0000256" key="1">
    <source>
        <dbReference type="ARBA" id="ARBA00022438"/>
    </source>
</evidence>
<comment type="catalytic activity">
    <reaction evidence="7">
        <text>N-terminal N(alpha)-acetyl-L-cysteinyl-L-glutamyl-[protein] + H2O = N-terminal L-glutamyl-[protein] + N-acetyl-L-cysteine</text>
        <dbReference type="Rhea" id="RHEA:74583"/>
        <dbReference type="Rhea" id="RHEA-COMP:12668"/>
        <dbReference type="Rhea" id="RHEA-COMP:18396"/>
        <dbReference type="ChEBI" id="CHEBI:15377"/>
        <dbReference type="ChEBI" id="CHEBI:64721"/>
        <dbReference type="ChEBI" id="CHEBI:78236"/>
        <dbReference type="ChEBI" id="CHEBI:193601"/>
    </reaction>
    <physiologicalReaction direction="left-to-right" evidence="7">
        <dbReference type="Rhea" id="RHEA:74584"/>
    </physiologicalReaction>
</comment>
<proteinExistence type="inferred from homology"/>
<evidence type="ECO:0000256" key="7">
    <source>
        <dbReference type="ARBA" id="ARBA00047999"/>
    </source>
</evidence>
<feature type="compositionally biased region" description="Pro residues" evidence="11">
    <location>
        <begin position="27"/>
        <end position="65"/>
    </location>
</feature>
<organism evidence="12 13">
    <name type="scientific">Apodemus speciosus</name>
    <name type="common">Large Japanese field mouse</name>
    <dbReference type="NCBI Taxonomy" id="105296"/>
    <lineage>
        <taxon>Eukaryota</taxon>
        <taxon>Metazoa</taxon>
        <taxon>Chordata</taxon>
        <taxon>Craniata</taxon>
        <taxon>Vertebrata</taxon>
        <taxon>Euteleostomi</taxon>
        <taxon>Mammalia</taxon>
        <taxon>Eutheria</taxon>
        <taxon>Euarchontoglires</taxon>
        <taxon>Glires</taxon>
        <taxon>Rodentia</taxon>
        <taxon>Myomorpha</taxon>
        <taxon>Muroidea</taxon>
        <taxon>Muridae</taxon>
        <taxon>Murinae</taxon>
        <taxon>Apodemus</taxon>
    </lineage>
</organism>
<name>A0ABQ0EXJ4_APOSI</name>
<keyword evidence="2" id="KW-0645">Protease</keyword>